<dbReference type="SUPFAM" id="SSF53335">
    <property type="entry name" value="S-adenosyl-L-methionine-dependent methyltransferases"/>
    <property type="match status" value="1"/>
</dbReference>
<name>A0A9P7FLR7_9AGAR</name>
<reference evidence="2" key="2">
    <citation type="submission" date="2021-10" db="EMBL/GenBank/DDBJ databases">
        <title>Phylogenomics reveals ancestral predisposition of the termite-cultivated fungus Termitomyces towards a domesticated lifestyle.</title>
        <authorList>
            <person name="Auxier B."/>
            <person name="Grum-Grzhimaylo A."/>
            <person name="Cardenas M.E."/>
            <person name="Lodge J.D."/>
            <person name="Laessoe T."/>
            <person name="Pedersen O."/>
            <person name="Smith M.E."/>
            <person name="Kuyper T.W."/>
            <person name="Franco-Molano E.A."/>
            <person name="Baroni T.J."/>
            <person name="Aanen D.K."/>
        </authorList>
    </citation>
    <scope>NUCLEOTIDE SEQUENCE</scope>
    <source>
        <strain evidence="2">AP01</strain>
        <tissue evidence="2">Mycelium</tissue>
    </source>
</reference>
<evidence type="ECO:0000259" key="1">
    <source>
        <dbReference type="Pfam" id="PF00891"/>
    </source>
</evidence>
<feature type="domain" description="O-methyltransferase C-terminal" evidence="1">
    <location>
        <begin position="7"/>
        <end position="53"/>
    </location>
</feature>
<dbReference type="Pfam" id="PF00891">
    <property type="entry name" value="Methyltransf_2"/>
    <property type="match status" value="1"/>
</dbReference>
<dbReference type="Gene3D" id="3.40.50.150">
    <property type="entry name" value="Vaccinia Virus protein VP39"/>
    <property type="match status" value="1"/>
</dbReference>
<comment type="caution">
    <text evidence="2">The sequence shown here is derived from an EMBL/GenBank/DDBJ whole genome shotgun (WGS) entry which is preliminary data.</text>
</comment>
<evidence type="ECO:0000313" key="2">
    <source>
        <dbReference type="EMBL" id="KAG5633140.1"/>
    </source>
</evidence>
<dbReference type="InterPro" id="IPR029063">
    <property type="entry name" value="SAM-dependent_MTases_sf"/>
</dbReference>
<keyword evidence="3" id="KW-1185">Reference proteome</keyword>
<dbReference type="EMBL" id="JABCKV010006680">
    <property type="protein sequence ID" value="KAG5633140.1"/>
    <property type="molecule type" value="Genomic_DNA"/>
</dbReference>
<dbReference type="GO" id="GO:0008171">
    <property type="term" value="F:O-methyltransferase activity"/>
    <property type="evidence" value="ECO:0007669"/>
    <property type="project" value="InterPro"/>
</dbReference>
<dbReference type="Proteomes" id="UP000775547">
    <property type="component" value="Unassembled WGS sequence"/>
</dbReference>
<proteinExistence type="predicted"/>
<dbReference type="OrthoDB" id="2410195at2759"/>
<feature type="non-terminal residue" evidence="2">
    <location>
        <position position="1"/>
    </location>
</feature>
<dbReference type="InterPro" id="IPR001077">
    <property type="entry name" value="COMT_C"/>
</dbReference>
<accession>A0A9P7FLR7</accession>
<sequence length="107" mass="12130">AERDVSVFLLKQVLHDWSDEYVVKILTQLRAIARPDTKLILIEIILPFACHDPGADDDQGIPGSVPREAPAPLLTNYGTVSEMSYFVDMDVSRIVPYVCFDRRRGPW</sequence>
<dbReference type="AlphaFoldDB" id="A0A9P7FLR7"/>
<reference evidence="2" key="1">
    <citation type="submission" date="2020-07" db="EMBL/GenBank/DDBJ databases">
        <authorList>
            <person name="Nieuwenhuis M."/>
            <person name="Van De Peppel L.J.J."/>
        </authorList>
    </citation>
    <scope>NUCLEOTIDE SEQUENCE</scope>
    <source>
        <strain evidence="2">AP01</strain>
        <tissue evidence="2">Mycelium</tissue>
    </source>
</reference>
<organism evidence="2 3">
    <name type="scientific">Asterophora parasitica</name>
    <dbReference type="NCBI Taxonomy" id="117018"/>
    <lineage>
        <taxon>Eukaryota</taxon>
        <taxon>Fungi</taxon>
        <taxon>Dikarya</taxon>
        <taxon>Basidiomycota</taxon>
        <taxon>Agaricomycotina</taxon>
        <taxon>Agaricomycetes</taxon>
        <taxon>Agaricomycetidae</taxon>
        <taxon>Agaricales</taxon>
        <taxon>Tricholomatineae</taxon>
        <taxon>Lyophyllaceae</taxon>
        <taxon>Asterophora</taxon>
    </lineage>
</organism>
<gene>
    <name evidence="2" type="ORF">DXG03_008237</name>
</gene>
<evidence type="ECO:0000313" key="3">
    <source>
        <dbReference type="Proteomes" id="UP000775547"/>
    </source>
</evidence>
<protein>
    <recommendedName>
        <fullName evidence="1">O-methyltransferase C-terminal domain-containing protein</fullName>
    </recommendedName>
</protein>